<feature type="region of interest" description="Disordered" evidence="1">
    <location>
        <begin position="1"/>
        <end position="25"/>
    </location>
</feature>
<evidence type="ECO:0000313" key="4">
    <source>
        <dbReference type="Proteomes" id="UP001233999"/>
    </source>
</evidence>
<accession>A0AAD8EEQ6</accession>
<organism evidence="3 4">
    <name type="scientific">Diploptera punctata</name>
    <name type="common">Pacific beetle cockroach</name>
    <dbReference type="NCBI Taxonomy" id="6984"/>
    <lineage>
        <taxon>Eukaryota</taxon>
        <taxon>Metazoa</taxon>
        <taxon>Ecdysozoa</taxon>
        <taxon>Arthropoda</taxon>
        <taxon>Hexapoda</taxon>
        <taxon>Insecta</taxon>
        <taxon>Pterygota</taxon>
        <taxon>Neoptera</taxon>
        <taxon>Polyneoptera</taxon>
        <taxon>Dictyoptera</taxon>
        <taxon>Blattodea</taxon>
        <taxon>Blaberoidea</taxon>
        <taxon>Blaberidae</taxon>
        <taxon>Diplopterinae</taxon>
        <taxon>Diploptera</taxon>
    </lineage>
</organism>
<protein>
    <submittedName>
        <fullName evidence="3">Uncharacterized protein</fullName>
    </submittedName>
</protein>
<feature type="compositionally biased region" description="Basic and acidic residues" evidence="1">
    <location>
        <begin position="188"/>
        <end position="203"/>
    </location>
</feature>
<comment type="caution">
    <text evidence="3">The sequence shown here is derived from an EMBL/GenBank/DDBJ whole genome shotgun (WGS) entry which is preliminary data.</text>
</comment>
<feature type="compositionally biased region" description="Polar residues" evidence="1">
    <location>
        <begin position="112"/>
        <end position="128"/>
    </location>
</feature>
<dbReference type="AlphaFoldDB" id="A0AAD8EEQ6"/>
<feature type="region of interest" description="Disordered" evidence="1">
    <location>
        <begin position="112"/>
        <end position="131"/>
    </location>
</feature>
<keyword evidence="2" id="KW-0812">Transmembrane</keyword>
<keyword evidence="2" id="KW-1133">Transmembrane helix</keyword>
<evidence type="ECO:0000256" key="2">
    <source>
        <dbReference type="SAM" id="Phobius"/>
    </source>
</evidence>
<evidence type="ECO:0000256" key="1">
    <source>
        <dbReference type="SAM" id="MobiDB-lite"/>
    </source>
</evidence>
<reference evidence="3" key="2">
    <citation type="submission" date="2023-05" db="EMBL/GenBank/DDBJ databases">
        <authorList>
            <person name="Fouks B."/>
        </authorList>
    </citation>
    <scope>NUCLEOTIDE SEQUENCE</scope>
    <source>
        <strain evidence="3">Stay&amp;Tobe</strain>
        <tissue evidence="3">Testes</tissue>
    </source>
</reference>
<evidence type="ECO:0000313" key="3">
    <source>
        <dbReference type="EMBL" id="KAJ9587755.1"/>
    </source>
</evidence>
<feature type="non-terminal residue" evidence="3">
    <location>
        <position position="330"/>
    </location>
</feature>
<keyword evidence="4" id="KW-1185">Reference proteome</keyword>
<gene>
    <name evidence="3" type="ORF">L9F63_018811</name>
</gene>
<dbReference type="Proteomes" id="UP001233999">
    <property type="component" value="Unassembled WGS sequence"/>
</dbReference>
<name>A0AAD8EEQ6_DIPPU</name>
<feature type="non-terminal residue" evidence="3">
    <location>
        <position position="1"/>
    </location>
</feature>
<feature type="region of interest" description="Disordered" evidence="1">
    <location>
        <begin position="178"/>
        <end position="223"/>
    </location>
</feature>
<dbReference type="EMBL" id="JASPKZ010006065">
    <property type="protein sequence ID" value="KAJ9587755.1"/>
    <property type="molecule type" value="Genomic_DNA"/>
</dbReference>
<feature type="transmembrane region" description="Helical" evidence="2">
    <location>
        <begin position="145"/>
        <end position="165"/>
    </location>
</feature>
<sequence length="330" mass="36820">RENCEIKRGRLSSGAGPKDQVSDQRRIDSFYTRLRMSSLRQGNNSWKRSPLKMPSAVEGETSGRNASYRPRPHSPESFINTFPHMFLYFLKTKISGLLAVVLRLVGPRLSGETSGNYKPQDHGQQPENLLQDHHSNSGLSYVWPFYFLTQYTIIFVSIVSVVVVGNFTEEEIEGTIVRSEDQGQEYPLQRDEVQTKSSRDDRTNSLGAAVGNSATGSENSSPRESKQYIGLVIGVLTAVILLLMGAIMFIVFRNRRLKSHAGHSVLPGPFGGSEKGVTINMKVSVEDPAEVDKSALYHEPYNINMYSSQNVKQLQGKDIHARHPSSPDYT</sequence>
<feature type="region of interest" description="Disordered" evidence="1">
    <location>
        <begin position="41"/>
        <end position="73"/>
    </location>
</feature>
<feature type="transmembrane region" description="Helical" evidence="2">
    <location>
        <begin position="228"/>
        <end position="252"/>
    </location>
</feature>
<reference evidence="3" key="1">
    <citation type="journal article" date="2023" name="IScience">
        <title>Live-bearing cockroach genome reveals convergent evolutionary mechanisms linked to viviparity in insects and beyond.</title>
        <authorList>
            <person name="Fouks B."/>
            <person name="Harrison M.C."/>
            <person name="Mikhailova A.A."/>
            <person name="Marchal E."/>
            <person name="English S."/>
            <person name="Carruthers M."/>
            <person name="Jennings E.C."/>
            <person name="Chiamaka E.L."/>
            <person name="Frigard R.A."/>
            <person name="Pippel M."/>
            <person name="Attardo G.M."/>
            <person name="Benoit J.B."/>
            <person name="Bornberg-Bauer E."/>
            <person name="Tobe S.S."/>
        </authorList>
    </citation>
    <scope>NUCLEOTIDE SEQUENCE</scope>
    <source>
        <strain evidence="3">Stay&amp;Tobe</strain>
    </source>
</reference>
<proteinExistence type="predicted"/>
<keyword evidence="2" id="KW-0472">Membrane</keyword>